<evidence type="ECO:0000313" key="3">
    <source>
        <dbReference type="Proteomes" id="UP000820818"/>
    </source>
</evidence>
<dbReference type="PROSITE" id="PS51269">
    <property type="entry name" value="COMM"/>
    <property type="match status" value="1"/>
</dbReference>
<reference evidence="2 3" key="1">
    <citation type="submission" date="2022-05" db="EMBL/GenBank/DDBJ databases">
        <title>A multi-omics perspective on studying reproductive biology in Daphnia sinensis.</title>
        <authorList>
            <person name="Jia J."/>
        </authorList>
    </citation>
    <scope>NUCLEOTIDE SEQUENCE [LARGE SCALE GENOMIC DNA]</scope>
    <source>
        <strain evidence="2 3">WSL</strain>
    </source>
</reference>
<dbReference type="AlphaFoldDB" id="A0AAD5KWA0"/>
<proteinExistence type="predicted"/>
<dbReference type="InterPro" id="IPR017920">
    <property type="entry name" value="COMM"/>
</dbReference>
<comment type="caution">
    <text evidence="2">The sequence shown here is derived from an EMBL/GenBank/DDBJ whole genome shotgun (WGS) entry which is preliminary data.</text>
</comment>
<accession>A0AAD5KWA0</accession>
<feature type="domain" description="COMM" evidence="1">
    <location>
        <begin position="6"/>
        <end position="70"/>
    </location>
</feature>
<organism evidence="2 3">
    <name type="scientific">Daphnia sinensis</name>
    <dbReference type="NCBI Taxonomy" id="1820382"/>
    <lineage>
        <taxon>Eukaryota</taxon>
        <taxon>Metazoa</taxon>
        <taxon>Ecdysozoa</taxon>
        <taxon>Arthropoda</taxon>
        <taxon>Crustacea</taxon>
        <taxon>Branchiopoda</taxon>
        <taxon>Diplostraca</taxon>
        <taxon>Cladocera</taxon>
        <taxon>Anomopoda</taxon>
        <taxon>Daphniidae</taxon>
        <taxon>Daphnia</taxon>
        <taxon>Daphnia similis group</taxon>
    </lineage>
</organism>
<evidence type="ECO:0000259" key="1">
    <source>
        <dbReference type="PROSITE" id="PS51269"/>
    </source>
</evidence>
<dbReference type="Proteomes" id="UP000820818">
    <property type="component" value="Linkage Group LG4"/>
</dbReference>
<dbReference type="EMBL" id="WJBH02000004">
    <property type="protein sequence ID" value="KAI9560257.1"/>
    <property type="molecule type" value="Genomic_DNA"/>
</dbReference>
<gene>
    <name evidence="2" type="ORF">GHT06_014271</name>
</gene>
<protein>
    <recommendedName>
        <fullName evidence="1">COMM domain-containing protein</fullName>
    </recommendedName>
</protein>
<keyword evidence="3" id="KW-1185">Reference proteome</keyword>
<name>A0AAD5KWA0_9CRUS</name>
<evidence type="ECO:0000313" key="2">
    <source>
        <dbReference type="EMBL" id="KAI9560257.1"/>
    </source>
</evidence>
<dbReference type="Pfam" id="PF07258">
    <property type="entry name" value="COMM_domain"/>
    <property type="match status" value="1"/>
</dbReference>
<sequence>MATNSQLVDLAWELGVTAASSCEEQVGQTYVRIKMKLNTGKSLETVLMELSLKQFYDLLHELEKTQNMMK</sequence>